<sequence>MYSSTVLALSRRPLVRRLVTASATRGVVDRFVAGSTLDDALAVTADLVADGRLVTLDHLGEHTTDAAQAAANRDAYIALLDRLGPLGEYAEVSVKLSALGAALPRSTAPGTLALDNAAAICAAAARAGTTVTVDMEDSATVDATLEIVGKLRVDHPSVGAVLQSALRRTEADCRDLAGGRVRLVKGAYAEPPSVAYRSRSEVDASYERCLDVLLAGDGYPMIGTHDPRMIDRGLAAGRPAGTFEFQMLYGVRADEQRRLAAAGHRMRVYVPYGADWYGYFARRLAERPANLGFLLRSLVMRSS</sequence>
<evidence type="ECO:0000256" key="2">
    <source>
        <dbReference type="ARBA" id="ARBA00004739"/>
    </source>
</evidence>
<accession>A0ABP8RXX2</accession>
<evidence type="ECO:0000256" key="5">
    <source>
        <dbReference type="ARBA" id="ARBA00022741"/>
    </source>
</evidence>
<comment type="caution">
    <text evidence="11">The sequence shown here is derived from an EMBL/GenBank/DDBJ whole genome shotgun (WGS) entry which is preliminary data.</text>
</comment>
<dbReference type="PANTHER" id="PTHR13914">
    <property type="entry name" value="PROLINE OXIDASE"/>
    <property type="match status" value="1"/>
</dbReference>
<evidence type="ECO:0000259" key="10">
    <source>
        <dbReference type="Pfam" id="PF01619"/>
    </source>
</evidence>
<dbReference type="Pfam" id="PF01619">
    <property type="entry name" value="Pro_dh"/>
    <property type="match status" value="1"/>
</dbReference>
<keyword evidence="5" id="KW-0547">Nucleotide-binding</keyword>
<evidence type="ECO:0000256" key="9">
    <source>
        <dbReference type="ARBA" id="ARBA00048779"/>
    </source>
</evidence>
<evidence type="ECO:0000256" key="7">
    <source>
        <dbReference type="ARBA" id="ARBA00023002"/>
    </source>
</evidence>
<keyword evidence="7" id="KW-0560">Oxidoreductase</keyword>
<keyword evidence="8" id="KW-0642">Proline metabolism</keyword>
<evidence type="ECO:0000313" key="12">
    <source>
        <dbReference type="Proteomes" id="UP001501598"/>
    </source>
</evidence>
<keyword evidence="4" id="KW-0285">Flavoprotein</keyword>
<organism evidence="11 12">
    <name type="scientific">Pseudonocardia xishanensis</name>
    <dbReference type="NCBI Taxonomy" id="630995"/>
    <lineage>
        <taxon>Bacteria</taxon>
        <taxon>Bacillati</taxon>
        <taxon>Actinomycetota</taxon>
        <taxon>Actinomycetes</taxon>
        <taxon>Pseudonocardiales</taxon>
        <taxon>Pseudonocardiaceae</taxon>
        <taxon>Pseudonocardia</taxon>
    </lineage>
</organism>
<dbReference type="InterPro" id="IPR015659">
    <property type="entry name" value="Proline_oxidase"/>
</dbReference>
<dbReference type="Gene3D" id="3.20.20.220">
    <property type="match status" value="1"/>
</dbReference>
<comment type="pathway">
    <text evidence="2">Amino-acid degradation; L-proline degradation into L-glutamate; L-glutamate from L-proline: step 1/2.</text>
</comment>
<dbReference type="EMBL" id="BAABGT010000075">
    <property type="protein sequence ID" value="GAA4553295.1"/>
    <property type="molecule type" value="Genomic_DNA"/>
</dbReference>
<evidence type="ECO:0000256" key="8">
    <source>
        <dbReference type="ARBA" id="ARBA00023062"/>
    </source>
</evidence>
<evidence type="ECO:0000256" key="4">
    <source>
        <dbReference type="ARBA" id="ARBA00022630"/>
    </source>
</evidence>
<reference evidence="12" key="1">
    <citation type="journal article" date="2019" name="Int. J. Syst. Evol. Microbiol.">
        <title>The Global Catalogue of Microorganisms (GCM) 10K type strain sequencing project: providing services to taxonomists for standard genome sequencing and annotation.</title>
        <authorList>
            <consortium name="The Broad Institute Genomics Platform"/>
            <consortium name="The Broad Institute Genome Sequencing Center for Infectious Disease"/>
            <person name="Wu L."/>
            <person name="Ma J."/>
        </authorList>
    </citation>
    <scope>NUCLEOTIDE SEQUENCE [LARGE SCALE GENOMIC DNA]</scope>
    <source>
        <strain evidence="12">JCM 17906</strain>
    </source>
</reference>
<dbReference type="RefSeq" id="WP_345423033.1">
    <property type="nucleotide sequence ID" value="NZ_BAABGT010000075.1"/>
</dbReference>
<evidence type="ECO:0000256" key="6">
    <source>
        <dbReference type="ARBA" id="ARBA00022827"/>
    </source>
</evidence>
<dbReference type="InterPro" id="IPR008219">
    <property type="entry name" value="PRODH_bac_arc"/>
</dbReference>
<dbReference type="Proteomes" id="UP001501598">
    <property type="component" value="Unassembled WGS sequence"/>
</dbReference>
<evidence type="ECO:0000256" key="1">
    <source>
        <dbReference type="ARBA" id="ARBA00001974"/>
    </source>
</evidence>
<dbReference type="EC" id="1.5.5.2" evidence="3"/>
<feature type="domain" description="Proline dehydrogenase" evidence="10">
    <location>
        <begin position="44"/>
        <end position="294"/>
    </location>
</feature>
<comment type="cofactor">
    <cofactor evidence="1">
        <name>FAD</name>
        <dbReference type="ChEBI" id="CHEBI:57692"/>
    </cofactor>
</comment>
<gene>
    <name evidence="11" type="ORF">GCM10023175_48890</name>
</gene>
<dbReference type="InterPro" id="IPR002872">
    <property type="entry name" value="Proline_DH_dom"/>
</dbReference>
<keyword evidence="12" id="KW-1185">Reference proteome</keyword>
<dbReference type="SUPFAM" id="SSF51730">
    <property type="entry name" value="FAD-linked oxidoreductase"/>
    <property type="match status" value="1"/>
</dbReference>
<dbReference type="PANTHER" id="PTHR13914:SF0">
    <property type="entry name" value="PROLINE DEHYDROGENASE 1, MITOCHONDRIAL"/>
    <property type="match status" value="1"/>
</dbReference>
<name>A0ABP8RXX2_9PSEU</name>
<evidence type="ECO:0000256" key="3">
    <source>
        <dbReference type="ARBA" id="ARBA00012695"/>
    </source>
</evidence>
<keyword evidence="6" id="KW-0274">FAD</keyword>
<dbReference type="InterPro" id="IPR029041">
    <property type="entry name" value="FAD-linked_oxidoreductase-like"/>
</dbReference>
<dbReference type="PIRSF" id="PIRSF000196">
    <property type="entry name" value="Pro_dehydrog"/>
    <property type="match status" value="1"/>
</dbReference>
<comment type="catalytic activity">
    <reaction evidence="9">
        <text>L-proline + a quinone = (S)-1-pyrroline-5-carboxylate + a quinol + H(+)</text>
        <dbReference type="Rhea" id="RHEA:23784"/>
        <dbReference type="ChEBI" id="CHEBI:15378"/>
        <dbReference type="ChEBI" id="CHEBI:17388"/>
        <dbReference type="ChEBI" id="CHEBI:24646"/>
        <dbReference type="ChEBI" id="CHEBI:60039"/>
        <dbReference type="ChEBI" id="CHEBI:132124"/>
        <dbReference type="EC" id="1.5.5.2"/>
    </reaction>
</comment>
<evidence type="ECO:0000313" key="11">
    <source>
        <dbReference type="EMBL" id="GAA4553295.1"/>
    </source>
</evidence>
<protein>
    <recommendedName>
        <fullName evidence="3">proline dehydrogenase</fullName>
        <ecNumber evidence="3">1.5.5.2</ecNumber>
    </recommendedName>
</protein>
<proteinExistence type="predicted"/>